<dbReference type="UniPathway" id="UPA00394">
    <property type="reaction ID" value="UER00652"/>
</dbReference>
<evidence type="ECO:0000256" key="4">
    <source>
        <dbReference type="ARBA" id="ARBA00022631"/>
    </source>
</evidence>
<dbReference type="Proteomes" id="UP000245506">
    <property type="component" value="Unassembled WGS sequence"/>
</dbReference>
<comment type="catalytic activity">
    <reaction evidence="1">
        <text>5-hydroxy-2-oxo-4-ureido-2,5-dihydro-1H-imidazole-5-carboxylate + H(+) = (S)-allantoin + CO2</text>
        <dbReference type="Rhea" id="RHEA:26301"/>
        <dbReference type="ChEBI" id="CHEBI:15378"/>
        <dbReference type="ChEBI" id="CHEBI:15678"/>
        <dbReference type="ChEBI" id="CHEBI:16526"/>
        <dbReference type="ChEBI" id="CHEBI:58639"/>
        <dbReference type="EC" id="4.1.1.97"/>
    </reaction>
</comment>
<evidence type="ECO:0000313" key="8">
    <source>
        <dbReference type="EMBL" id="PWQ97613.1"/>
    </source>
</evidence>
<dbReference type="NCBIfam" id="TIGR03164">
    <property type="entry name" value="UHCUDC"/>
    <property type="match status" value="1"/>
</dbReference>
<evidence type="ECO:0000256" key="3">
    <source>
        <dbReference type="ARBA" id="ARBA00012257"/>
    </source>
</evidence>
<keyword evidence="9" id="KW-1185">Reference proteome</keyword>
<dbReference type="InterPro" id="IPR036778">
    <property type="entry name" value="OHCU_decarboxylase_sf"/>
</dbReference>
<dbReference type="GO" id="GO:0000255">
    <property type="term" value="P:allantoin metabolic process"/>
    <property type="evidence" value="ECO:0007669"/>
    <property type="project" value="InterPro"/>
</dbReference>
<keyword evidence="5" id="KW-0210">Decarboxylase</keyword>
<feature type="domain" description="Oxo-4-hydroxy-4-carboxy-5-ureidoimidazoline decarboxylase" evidence="7">
    <location>
        <begin position="1"/>
        <end position="158"/>
    </location>
</feature>
<proteinExistence type="predicted"/>
<dbReference type="EC" id="4.1.1.97" evidence="3"/>
<dbReference type="Gene3D" id="1.10.3330.10">
    <property type="entry name" value="Oxo-4-hydroxy-4-carboxy-5-ureidoimidazoline decarboxylase"/>
    <property type="match status" value="1"/>
</dbReference>
<dbReference type="GO" id="GO:0019628">
    <property type="term" value="P:urate catabolic process"/>
    <property type="evidence" value="ECO:0007669"/>
    <property type="project" value="UniProtKB-UniPathway"/>
</dbReference>
<reference evidence="8 9" key="1">
    <citation type="submission" date="2018-05" db="EMBL/GenBank/DDBJ databases">
        <title>Leucothrix arctica sp. nov., isolated from Arctic seawater.</title>
        <authorList>
            <person name="Choi A."/>
            <person name="Baek K."/>
        </authorList>
    </citation>
    <scope>NUCLEOTIDE SEQUENCE [LARGE SCALE GENOMIC DNA]</scope>
    <source>
        <strain evidence="8 9">IMCC9719</strain>
    </source>
</reference>
<evidence type="ECO:0000259" key="7">
    <source>
        <dbReference type="Pfam" id="PF09349"/>
    </source>
</evidence>
<keyword evidence="6" id="KW-0456">Lyase</keyword>
<dbReference type="GO" id="GO:0006144">
    <property type="term" value="P:purine nucleobase metabolic process"/>
    <property type="evidence" value="ECO:0007669"/>
    <property type="project" value="UniProtKB-KW"/>
</dbReference>
<evidence type="ECO:0000313" key="9">
    <source>
        <dbReference type="Proteomes" id="UP000245506"/>
    </source>
</evidence>
<evidence type="ECO:0000256" key="1">
    <source>
        <dbReference type="ARBA" id="ARBA00001163"/>
    </source>
</evidence>
<gene>
    <name evidence="8" type="primary">uraD</name>
    <name evidence="8" type="ORF">DKT75_06105</name>
</gene>
<dbReference type="Pfam" id="PF09349">
    <property type="entry name" value="OHCU_decarbox"/>
    <property type="match status" value="1"/>
</dbReference>
<name>A0A317CJK0_9GAMM</name>
<dbReference type="AlphaFoldDB" id="A0A317CJK0"/>
<dbReference type="PANTHER" id="PTHR43466:SF1">
    <property type="entry name" value="2-OXO-4-HYDROXY-4-CARBOXY-5-UREIDOIMIDAZOLINE DECARBOXYLASE-RELATED"/>
    <property type="match status" value="1"/>
</dbReference>
<dbReference type="SUPFAM" id="SSF158694">
    <property type="entry name" value="UraD-Like"/>
    <property type="match status" value="1"/>
</dbReference>
<protein>
    <recommendedName>
        <fullName evidence="3">2-oxo-4-hydroxy-4-carboxy-5-ureidoimidazoline decarboxylase</fullName>
        <ecNumber evidence="3">4.1.1.97</ecNumber>
    </recommendedName>
</protein>
<evidence type="ECO:0000256" key="5">
    <source>
        <dbReference type="ARBA" id="ARBA00022793"/>
    </source>
</evidence>
<keyword evidence="4" id="KW-0659">Purine metabolism</keyword>
<dbReference type="PANTHER" id="PTHR43466">
    <property type="entry name" value="2-OXO-4-HYDROXY-4-CARBOXY-5-UREIDOIMIDAZOLINE DECARBOXYLASE-RELATED"/>
    <property type="match status" value="1"/>
</dbReference>
<dbReference type="InterPro" id="IPR018020">
    <property type="entry name" value="OHCU_decarboxylase"/>
</dbReference>
<sequence length="163" mass="17992">MTEARFIEIFGGVYEHSVWIAEAVFANGLTAEQDDVGSLSQCFKTVLASASKEQKLALINAHPDLAGKAAAEGTLTKESTSEQSGAGIDQCSDEEFARFQALNTAYKDKFKFPFIKAVKGSNRHIILAAFEERIHNEWDAEYQQAISEINKIALFRLDDIANT</sequence>
<comment type="caution">
    <text evidence="8">The sequence shown here is derived from an EMBL/GenBank/DDBJ whole genome shotgun (WGS) entry which is preliminary data.</text>
</comment>
<dbReference type="GO" id="GO:0051997">
    <property type="term" value="F:2-oxo-4-hydroxy-4-carboxy-5-ureidoimidazoline decarboxylase activity"/>
    <property type="evidence" value="ECO:0007669"/>
    <property type="project" value="UniProtKB-EC"/>
</dbReference>
<dbReference type="OrthoDB" id="9800909at2"/>
<evidence type="ECO:0000256" key="2">
    <source>
        <dbReference type="ARBA" id="ARBA00004754"/>
    </source>
</evidence>
<evidence type="ECO:0000256" key="6">
    <source>
        <dbReference type="ARBA" id="ARBA00023239"/>
    </source>
</evidence>
<dbReference type="InterPro" id="IPR017580">
    <property type="entry name" value="OHCU_decarboxylase-1"/>
</dbReference>
<dbReference type="EMBL" id="QGKL01000019">
    <property type="protein sequence ID" value="PWQ97613.1"/>
    <property type="molecule type" value="Genomic_DNA"/>
</dbReference>
<accession>A0A317CJK0</accession>
<comment type="pathway">
    <text evidence="2">Purine metabolism; urate degradation; (S)-allantoin from urate: step 3/3.</text>
</comment>
<organism evidence="8 9">
    <name type="scientific">Leucothrix arctica</name>
    <dbReference type="NCBI Taxonomy" id="1481894"/>
    <lineage>
        <taxon>Bacteria</taxon>
        <taxon>Pseudomonadati</taxon>
        <taxon>Pseudomonadota</taxon>
        <taxon>Gammaproteobacteria</taxon>
        <taxon>Thiotrichales</taxon>
        <taxon>Thiotrichaceae</taxon>
        <taxon>Leucothrix</taxon>
    </lineage>
</organism>